<dbReference type="AlphaFoldDB" id="A0A084H2I1"/>
<dbReference type="OrthoDB" id="2233009at2"/>
<dbReference type="InterPro" id="IPR016181">
    <property type="entry name" value="Acyl_CoA_acyltransferase"/>
</dbReference>
<gene>
    <name evidence="1" type="ORF">GS18_0202220</name>
</gene>
<protein>
    <recommendedName>
        <fullName evidence="3">N-acetyltransferase domain-containing protein</fullName>
    </recommendedName>
</protein>
<proteinExistence type="predicted"/>
<evidence type="ECO:0008006" key="3">
    <source>
        <dbReference type="Google" id="ProtNLM"/>
    </source>
</evidence>
<evidence type="ECO:0000313" key="1">
    <source>
        <dbReference type="EMBL" id="KEZ53793.1"/>
    </source>
</evidence>
<reference evidence="1 2" key="1">
    <citation type="journal article" date="2005" name="Int. J. Syst. Evol. Microbiol.">
        <title>Bacillus cibi sp. nov., isolated from jeotgal, a traditional Korean fermented seafood.</title>
        <authorList>
            <person name="Yoon J.H."/>
            <person name="Lee C.H."/>
            <person name="Oh T.K."/>
        </authorList>
    </citation>
    <scope>NUCLEOTIDE SEQUENCE [LARGE SCALE GENOMIC DNA]</scope>
    <source>
        <strain evidence="1 2">DSM 16189</strain>
    </source>
</reference>
<accession>A0A084H2I1</accession>
<evidence type="ECO:0000313" key="2">
    <source>
        <dbReference type="Proteomes" id="UP000028549"/>
    </source>
</evidence>
<comment type="caution">
    <text evidence="1">The sequence shown here is derived from an EMBL/GenBank/DDBJ whole genome shotgun (WGS) entry which is preliminary data.</text>
</comment>
<dbReference type="SUPFAM" id="SSF55729">
    <property type="entry name" value="Acyl-CoA N-acyltransferases (Nat)"/>
    <property type="match status" value="1"/>
</dbReference>
<sequence>MYQSVLTGGNQAPVDAEELQFQLYRMQDNLKEIAKRWKVVGIDQTKEDKWVVVYAQNDGDSCKVMLNDCETAYRGKWDFSIHATYSDDQAIHIGDIKGPANKGYGSICMNYLKEIAKDQNIPSITGDIAKRDWDHVDRLVHFYEKHDFKVSIDYEEQAGEIEWNAMQ</sequence>
<dbReference type="STRING" id="246786.GS18_0202220"/>
<keyword evidence="2" id="KW-1185">Reference proteome</keyword>
<dbReference type="EMBL" id="JNVC02000001">
    <property type="protein sequence ID" value="KEZ53793.1"/>
    <property type="molecule type" value="Genomic_DNA"/>
</dbReference>
<name>A0A084H2I1_METID</name>
<dbReference type="RefSeq" id="WP_029281959.1">
    <property type="nucleotide sequence ID" value="NZ_CP176757.1"/>
</dbReference>
<dbReference type="Proteomes" id="UP000028549">
    <property type="component" value="Unassembled WGS sequence"/>
</dbReference>
<organism evidence="1 2">
    <name type="scientific">Metabacillus indicus</name>
    <name type="common">Bacillus indicus</name>
    <dbReference type="NCBI Taxonomy" id="246786"/>
    <lineage>
        <taxon>Bacteria</taxon>
        <taxon>Bacillati</taxon>
        <taxon>Bacillota</taxon>
        <taxon>Bacilli</taxon>
        <taxon>Bacillales</taxon>
        <taxon>Bacillaceae</taxon>
        <taxon>Metabacillus</taxon>
    </lineage>
</organism>
<dbReference type="Gene3D" id="3.40.630.30">
    <property type="match status" value="1"/>
</dbReference>